<dbReference type="Pfam" id="PF08800">
    <property type="entry name" value="BT4734-like_N"/>
    <property type="match status" value="1"/>
</dbReference>
<feature type="domain" description="DUF3874" evidence="3">
    <location>
        <begin position="628"/>
        <end position="680"/>
    </location>
</feature>
<evidence type="ECO:0000259" key="3">
    <source>
        <dbReference type="Pfam" id="PF12990"/>
    </source>
</evidence>
<dbReference type="SUPFAM" id="SSF52540">
    <property type="entry name" value="P-loop containing nucleoside triphosphate hydrolases"/>
    <property type="match status" value="1"/>
</dbReference>
<dbReference type="InterPro" id="IPR007936">
    <property type="entry name" value="VapE-like_dom"/>
</dbReference>
<dbReference type="PANTHER" id="PTHR34985">
    <property type="entry name" value="SLR0554 PROTEIN"/>
    <property type="match status" value="1"/>
</dbReference>
<dbReference type="EMBL" id="AP028055">
    <property type="protein sequence ID" value="BEG98997.1"/>
    <property type="molecule type" value="Genomic_DNA"/>
</dbReference>
<feature type="domain" description="BT4734-like N-terminal" evidence="2">
    <location>
        <begin position="55"/>
        <end position="187"/>
    </location>
</feature>
<dbReference type="Pfam" id="PF05272">
    <property type="entry name" value="VapE-like_dom"/>
    <property type="match status" value="1"/>
</dbReference>
<keyword evidence="4" id="KW-0347">Helicase</keyword>
<gene>
    <name evidence="4" type="ORF">BSYN_12620</name>
</gene>
<dbReference type="InterPro" id="IPR024450">
    <property type="entry name" value="DUF3874"/>
</dbReference>
<organism evidence="4 5">
    <name type="scientific">Bacteroides sedimenti</name>
    <dbReference type="NCBI Taxonomy" id="2136147"/>
    <lineage>
        <taxon>Bacteria</taxon>
        <taxon>Pseudomonadati</taxon>
        <taxon>Bacteroidota</taxon>
        <taxon>Bacteroidia</taxon>
        <taxon>Bacteroidales</taxon>
        <taxon>Bacteroidaceae</taxon>
        <taxon>Bacteroides</taxon>
    </lineage>
</organism>
<keyword evidence="4" id="KW-0547">Nucleotide-binding</keyword>
<dbReference type="Pfam" id="PF12990">
    <property type="entry name" value="DUF3874"/>
    <property type="match status" value="1"/>
</dbReference>
<dbReference type="InterPro" id="IPR014907">
    <property type="entry name" value="BT4734-like_N"/>
</dbReference>
<dbReference type="PANTHER" id="PTHR34985:SF1">
    <property type="entry name" value="SLR0554 PROTEIN"/>
    <property type="match status" value="1"/>
</dbReference>
<dbReference type="Proteomes" id="UP001496674">
    <property type="component" value="Chromosome"/>
</dbReference>
<sequence length="696" mass="81237">MNLKVSHYKGKNKGSPTFVENLPFVEVINSFKSLKYATLAHALRNGENEADKYTEPLPSFTFAATFQGGRTKTNLQNYNGVVQLTSRKMEPHQAIRLRNKVAREPNTLAAFINAEGTGTVILALVSYPDRSLPQTIDEMVRFQEHAYAVVSHYYERRLQFEMDVSIRKNPHSLIQLTTATYDPELFYNPDAEVFHIITKKDYEKSPARLLLNLKGDPISFDHLPIGDERDAEIRRAFDRAYSNALNFEPFRENNREEFVYGLAYFCCLAGIPEGETIKLALIRCIRTRFTPEDIRMAVRIKYKEYEAALGTDDGISKTEKGIRLLERFIRRNFVLRRNVILEGVEFRYAEQTDHSWKALRDHHLNTIYIRARKEGINCSLGEVKAIVDSEITPSYHSFKDYMFVPYVEWDGHDYIGDVAATVPTREPEYFEWCFRKWFVAMVAGLLNDRVINHQIFVLIGGKHGMGKSTWPERLLPPEWRKNHFDANVFSNNANATRMKLSTCAILNIDELDTIQRYDQETVKELFTTFNINIRTSPERPPRNFVRHASFFGTTNHLDILRDYTGSRRYLCHEVTGPINFDFKVDYKQLYAQAWHLITKGFRFYFNAEENEIVEQHNKRYMETDADMELFYEYFRKPEQDEEGVWLSAARLAEHIKSKMGIAVSKKMIMKLGRNLKSLNFKFRKSRGITQYEVILR</sequence>
<dbReference type="InterPro" id="IPR027417">
    <property type="entry name" value="P-loop_NTPase"/>
</dbReference>
<reference evidence="4 5" key="1">
    <citation type="submission" date="2023-04" db="EMBL/GenBank/DDBJ databases">
        <title>Draft genome sequence of acteroides sedimenti strain YN3PY1.</title>
        <authorList>
            <person name="Yoshida N."/>
        </authorList>
    </citation>
    <scope>NUCLEOTIDE SEQUENCE [LARGE SCALE GENOMIC DNA]</scope>
    <source>
        <strain evidence="4 5">YN3PY1</strain>
    </source>
</reference>
<name>A0ABN6Z348_9BACE</name>
<evidence type="ECO:0000313" key="4">
    <source>
        <dbReference type="EMBL" id="BEG98997.1"/>
    </source>
</evidence>
<evidence type="ECO:0000259" key="1">
    <source>
        <dbReference type="Pfam" id="PF05272"/>
    </source>
</evidence>
<protein>
    <submittedName>
        <fullName evidence="4">Helicase</fullName>
    </submittedName>
</protein>
<keyword evidence="4" id="KW-0378">Hydrolase</keyword>
<accession>A0ABN6Z348</accession>
<feature type="domain" description="Virulence-associated protein E-like" evidence="1">
    <location>
        <begin position="407"/>
        <end position="621"/>
    </location>
</feature>
<evidence type="ECO:0000313" key="5">
    <source>
        <dbReference type="Proteomes" id="UP001496674"/>
    </source>
</evidence>
<evidence type="ECO:0000259" key="2">
    <source>
        <dbReference type="Pfam" id="PF08800"/>
    </source>
</evidence>
<proteinExistence type="predicted"/>
<dbReference type="GO" id="GO:0004386">
    <property type="term" value="F:helicase activity"/>
    <property type="evidence" value="ECO:0007669"/>
    <property type="project" value="UniProtKB-KW"/>
</dbReference>
<keyword evidence="4" id="KW-0067">ATP-binding</keyword>
<keyword evidence="5" id="KW-1185">Reference proteome</keyword>
<dbReference type="RefSeq" id="WP_353334202.1">
    <property type="nucleotide sequence ID" value="NZ_AP028055.1"/>
</dbReference>